<dbReference type="InterPro" id="IPR013083">
    <property type="entry name" value="Znf_RING/FYVE/PHD"/>
</dbReference>
<dbReference type="EMBL" id="BQMJ01000048">
    <property type="protein sequence ID" value="GJQ13881.1"/>
    <property type="molecule type" value="Genomic_DNA"/>
</dbReference>
<keyword evidence="7" id="KW-0862">Zinc</keyword>
<reference evidence="11" key="1">
    <citation type="journal article" date="2022" name="Proc. Natl. Acad. Sci. U.S.A.">
        <title>Life cycle and functional genomics of the unicellular red alga Galdieria for elucidating algal and plant evolution and industrial use.</title>
        <authorList>
            <person name="Hirooka S."/>
            <person name="Itabashi T."/>
            <person name="Ichinose T.M."/>
            <person name="Onuma R."/>
            <person name="Fujiwara T."/>
            <person name="Yamashita S."/>
            <person name="Jong L.W."/>
            <person name="Tomita R."/>
            <person name="Iwane A.H."/>
            <person name="Miyagishima S.Y."/>
        </authorList>
    </citation>
    <scope>NUCLEOTIDE SEQUENCE</scope>
    <source>
        <strain evidence="11">NBRC 102759</strain>
    </source>
</reference>
<proteinExistence type="predicted"/>
<dbReference type="PANTHER" id="PTHR45931">
    <property type="entry name" value="SI:CH211-59O9.10"/>
    <property type="match status" value="1"/>
</dbReference>
<dbReference type="Proteomes" id="UP001061958">
    <property type="component" value="Unassembled WGS sequence"/>
</dbReference>
<dbReference type="GO" id="GO:0061630">
    <property type="term" value="F:ubiquitin protein ligase activity"/>
    <property type="evidence" value="ECO:0007669"/>
    <property type="project" value="UniProtKB-EC"/>
</dbReference>
<dbReference type="GO" id="GO:0008270">
    <property type="term" value="F:zinc ion binding"/>
    <property type="evidence" value="ECO:0007669"/>
    <property type="project" value="UniProtKB-KW"/>
</dbReference>
<dbReference type="GO" id="GO:0005634">
    <property type="term" value="C:nucleus"/>
    <property type="evidence" value="ECO:0007669"/>
    <property type="project" value="TreeGrafter"/>
</dbReference>
<dbReference type="SUPFAM" id="SSF57850">
    <property type="entry name" value="RING/U-box"/>
    <property type="match status" value="1"/>
</dbReference>
<dbReference type="GO" id="GO:0016567">
    <property type="term" value="P:protein ubiquitination"/>
    <property type="evidence" value="ECO:0007669"/>
    <property type="project" value="UniProtKB-ARBA"/>
</dbReference>
<keyword evidence="6" id="KW-0833">Ubl conjugation pathway</keyword>
<dbReference type="GO" id="GO:0006511">
    <property type="term" value="P:ubiquitin-dependent protein catabolic process"/>
    <property type="evidence" value="ECO:0007669"/>
    <property type="project" value="TreeGrafter"/>
</dbReference>
<name>A0A9C7Q0B9_9RHOD</name>
<dbReference type="OrthoDB" id="2427at2759"/>
<protein>
    <recommendedName>
        <fullName evidence="2">RING-type E3 ubiquitin transferase</fullName>
        <ecNumber evidence="2">2.3.2.27</ecNumber>
    </recommendedName>
</protein>
<keyword evidence="12" id="KW-1185">Reference proteome</keyword>
<keyword evidence="3" id="KW-0808">Transferase</keyword>
<dbReference type="Pfam" id="PF13639">
    <property type="entry name" value="zf-RING_2"/>
    <property type="match status" value="1"/>
</dbReference>
<dbReference type="PROSITE" id="PS50089">
    <property type="entry name" value="ZF_RING_2"/>
    <property type="match status" value="1"/>
</dbReference>
<dbReference type="SMART" id="SM00184">
    <property type="entry name" value="RING"/>
    <property type="match status" value="1"/>
</dbReference>
<dbReference type="InterPro" id="IPR051834">
    <property type="entry name" value="RING_finger_E3_ligase"/>
</dbReference>
<comment type="caution">
    <text evidence="11">The sequence shown here is derived from an EMBL/GenBank/DDBJ whole genome shotgun (WGS) entry which is preliminary data.</text>
</comment>
<evidence type="ECO:0000256" key="4">
    <source>
        <dbReference type="ARBA" id="ARBA00022723"/>
    </source>
</evidence>
<evidence type="ECO:0000256" key="2">
    <source>
        <dbReference type="ARBA" id="ARBA00012483"/>
    </source>
</evidence>
<evidence type="ECO:0000256" key="6">
    <source>
        <dbReference type="ARBA" id="ARBA00022786"/>
    </source>
</evidence>
<evidence type="ECO:0000256" key="3">
    <source>
        <dbReference type="ARBA" id="ARBA00022679"/>
    </source>
</evidence>
<gene>
    <name evidence="11" type="ORF">GpartN1_g5672.t1</name>
</gene>
<dbReference type="PANTHER" id="PTHR45931:SF3">
    <property type="entry name" value="RING ZINC FINGER-CONTAINING PROTEIN"/>
    <property type="match status" value="1"/>
</dbReference>
<comment type="catalytic activity">
    <reaction evidence="1">
        <text>S-ubiquitinyl-[E2 ubiquitin-conjugating enzyme]-L-cysteine + [acceptor protein]-L-lysine = [E2 ubiquitin-conjugating enzyme]-L-cysteine + N(6)-ubiquitinyl-[acceptor protein]-L-lysine.</text>
        <dbReference type="EC" id="2.3.2.27"/>
    </reaction>
</comment>
<evidence type="ECO:0000313" key="11">
    <source>
        <dbReference type="EMBL" id="GJQ13881.1"/>
    </source>
</evidence>
<dbReference type="FunFam" id="3.30.40.10:FF:000127">
    <property type="entry name" value="E3 ubiquitin-protein ligase RNF181"/>
    <property type="match status" value="1"/>
</dbReference>
<sequence length="158" mass="18356">MASYDEDHNLLPQRETEEESRVSSEVSELVEWINTLEIEDNSEEEGGWRRNLLSWLTNQVPSVPASKKVIEKLKTFQLTDDIPSDNSECVVCAESFQAGDEAKQLPCKHLYHSACILSWFLEHNSCPLCRHELPTDNPIYEAQRRDRERWKEASNMFT</sequence>
<evidence type="ECO:0000256" key="8">
    <source>
        <dbReference type="PROSITE-ProRule" id="PRU00175"/>
    </source>
</evidence>
<evidence type="ECO:0000313" key="12">
    <source>
        <dbReference type="Proteomes" id="UP001061958"/>
    </source>
</evidence>
<evidence type="ECO:0000256" key="1">
    <source>
        <dbReference type="ARBA" id="ARBA00000900"/>
    </source>
</evidence>
<feature type="region of interest" description="Disordered" evidence="9">
    <location>
        <begin position="1"/>
        <end position="25"/>
    </location>
</feature>
<keyword evidence="5 8" id="KW-0863">Zinc-finger</keyword>
<evidence type="ECO:0000259" key="10">
    <source>
        <dbReference type="PROSITE" id="PS50089"/>
    </source>
</evidence>
<evidence type="ECO:0000256" key="9">
    <source>
        <dbReference type="SAM" id="MobiDB-lite"/>
    </source>
</evidence>
<dbReference type="AlphaFoldDB" id="A0A9C7Q0B9"/>
<keyword evidence="4" id="KW-0479">Metal-binding</keyword>
<accession>A0A9C7Q0B9</accession>
<dbReference type="InterPro" id="IPR001841">
    <property type="entry name" value="Znf_RING"/>
</dbReference>
<evidence type="ECO:0000256" key="5">
    <source>
        <dbReference type="ARBA" id="ARBA00022771"/>
    </source>
</evidence>
<reference evidence="11" key="2">
    <citation type="submission" date="2022-01" db="EMBL/GenBank/DDBJ databases">
        <authorList>
            <person name="Hirooka S."/>
            <person name="Miyagishima S.Y."/>
        </authorList>
    </citation>
    <scope>NUCLEOTIDE SEQUENCE</scope>
    <source>
        <strain evidence="11">NBRC 102759</strain>
    </source>
</reference>
<organism evidence="11 12">
    <name type="scientific">Galdieria partita</name>
    <dbReference type="NCBI Taxonomy" id="83374"/>
    <lineage>
        <taxon>Eukaryota</taxon>
        <taxon>Rhodophyta</taxon>
        <taxon>Bangiophyceae</taxon>
        <taxon>Galdieriales</taxon>
        <taxon>Galdieriaceae</taxon>
        <taxon>Galdieria</taxon>
    </lineage>
</organism>
<feature type="domain" description="RING-type" evidence="10">
    <location>
        <begin position="89"/>
        <end position="130"/>
    </location>
</feature>
<evidence type="ECO:0000256" key="7">
    <source>
        <dbReference type="ARBA" id="ARBA00022833"/>
    </source>
</evidence>
<dbReference type="EC" id="2.3.2.27" evidence="2"/>
<dbReference type="Gene3D" id="3.30.40.10">
    <property type="entry name" value="Zinc/RING finger domain, C3HC4 (zinc finger)"/>
    <property type="match status" value="1"/>
</dbReference>